<dbReference type="AlphaFoldDB" id="A0A4R2KW67"/>
<dbReference type="InterPro" id="IPR005135">
    <property type="entry name" value="Endo/exonuclease/phosphatase"/>
</dbReference>
<evidence type="ECO:0000313" key="4">
    <source>
        <dbReference type="EMBL" id="TCO78204.1"/>
    </source>
</evidence>
<dbReference type="GO" id="GO:0004527">
    <property type="term" value="F:exonuclease activity"/>
    <property type="evidence" value="ECO:0007669"/>
    <property type="project" value="UniProtKB-KW"/>
</dbReference>
<feature type="transmembrane region" description="Helical" evidence="2">
    <location>
        <begin position="6"/>
        <end position="26"/>
    </location>
</feature>
<dbReference type="Proteomes" id="UP000294980">
    <property type="component" value="Unassembled WGS sequence"/>
</dbReference>
<keyword evidence="5" id="KW-1185">Reference proteome</keyword>
<keyword evidence="4" id="KW-0540">Nuclease</keyword>
<feature type="transmembrane region" description="Helical" evidence="2">
    <location>
        <begin position="38"/>
        <end position="57"/>
    </location>
</feature>
<keyword evidence="4" id="KW-0255">Endonuclease</keyword>
<protein>
    <submittedName>
        <fullName evidence="4">Endonuclease/exonuclease/phosphatase (EEP) superfamily protein YafD</fullName>
    </submittedName>
</protein>
<dbReference type="SUPFAM" id="SSF56219">
    <property type="entry name" value="DNase I-like"/>
    <property type="match status" value="1"/>
</dbReference>
<dbReference type="EMBL" id="SLWX01000001">
    <property type="protein sequence ID" value="TCO78204.1"/>
    <property type="molecule type" value="Genomic_DNA"/>
</dbReference>
<accession>A0A4R2KW67</accession>
<evidence type="ECO:0000256" key="2">
    <source>
        <dbReference type="SAM" id="Phobius"/>
    </source>
</evidence>
<keyword evidence="4" id="KW-0269">Exonuclease</keyword>
<evidence type="ECO:0000259" key="3">
    <source>
        <dbReference type="Pfam" id="PF03372"/>
    </source>
</evidence>
<organism evidence="4 5">
    <name type="scientific">Chromatocurvus halotolerans</name>
    <dbReference type="NCBI Taxonomy" id="1132028"/>
    <lineage>
        <taxon>Bacteria</taxon>
        <taxon>Pseudomonadati</taxon>
        <taxon>Pseudomonadota</taxon>
        <taxon>Gammaproteobacteria</taxon>
        <taxon>Cellvibrionales</taxon>
        <taxon>Halieaceae</taxon>
        <taxon>Chromatocurvus</taxon>
    </lineage>
</organism>
<evidence type="ECO:0000256" key="1">
    <source>
        <dbReference type="SAM" id="MobiDB-lite"/>
    </source>
</evidence>
<evidence type="ECO:0000313" key="5">
    <source>
        <dbReference type="Proteomes" id="UP000294980"/>
    </source>
</evidence>
<dbReference type="InterPro" id="IPR036691">
    <property type="entry name" value="Endo/exonu/phosph_ase_sf"/>
</dbReference>
<name>A0A4R2KW67_9GAMM</name>
<comment type="caution">
    <text evidence="4">The sequence shown here is derived from an EMBL/GenBank/DDBJ whole genome shotgun (WGS) entry which is preliminary data.</text>
</comment>
<feature type="compositionally biased region" description="Low complexity" evidence="1">
    <location>
        <begin position="349"/>
        <end position="358"/>
    </location>
</feature>
<dbReference type="GO" id="GO:0004519">
    <property type="term" value="F:endonuclease activity"/>
    <property type="evidence" value="ECO:0007669"/>
    <property type="project" value="UniProtKB-KW"/>
</dbReference>
<feature type="transmembrane region" description="Helical" evidence="2">
    <location>
        <begin position="63"/>
        <end position="83"/>
    </location>
</feature>
<keyword evidence="2" id="KW-0472">Membrane</keyword>
<keyword evidence="2" id="KW-1133">Transmembrane helix</keyword>
<dbReference type="RefSeq" id="WP_205686555.1">
    <property type="nucleotide sequence ID" value="NZ_QQSW01000006.1"/>
</dbReference>
<reference evidence="4 5" key="1">
    <citation type="submission" date="2019-03" db="EMBL/GenBank/DDBJ databases">
        <title>Genomic Encyclopedia of Type Strains, Phase IV (KMG-IV): sequencing the most valuable type-strain genomes for metagenomic binning, comparative biology and taxonomic classification.</title>
        <authorList>
            <person name="Goeker M."/>
        </authorList>
    </citation>
    <scope>NUCLEOTIDE SEQUENCE [LARGE SCALE GENOMIC DNA]</scope>
    <source>
        <strain evidence="4 5">DSM 23344</strain>
    </source>
</reference>
<sequence>MTVQWIWSGATVVLLLMTLLPLSRLTAWWVRGLDFPRLQLSGLALALLATGLLIAGFQGMTPVIFLGLLVCLGCVAFQAWWIIPYTRFWPVEVLDANGAKPCLRLMTANVLTTNRGAPRFVSMVREHNPDILITLESDAWWQQHLDTLEDDYPHSVKVPLDNLYGMHLYSRLPLSDTEVAWLVEDDVPSIHTFVHLPDSLTLRLHVLHPAPPSPTENEESTQRDAELVVVAQSVAGETGPVVVTGDLNDVAWSTTTRLFRKISGLLDPRVGRGMFNTFHAGYTLLRWPLDHLFHSEHFTVSELRRLPEFGSDHFPLLVELCFQPQRGVDQEGLEKDGEDQALEREKAAAEPVAAADVPTPGSDSTLRGDRQ</sequence>
<gene>
    <name evidence="4" type="ORF">EV688_10117</name>
</gene>
<dbReference type="Pfam" id="PF03372">
    <property type="entry name" value="Exo_endo_phos"/>
    <property type="match status" value="1"/>
</dbReference>
<keyword evidence="4" id="KW-0378">Hydrolase</keyword>
<dbReference type="Gene3D" id="3.60.10.10">
    <property type="entry name" value="Endonuclease/exonuclease/phosphatase"/>
    <property type="match status" value="1"/>
</dbReference>
<proteinExistence type="predicted"/>
<feature type="domain" description="Endonuclease/exonuclease/phosphatase" evidence="3">
    <location>
        <begin position="106"/>
        <end position="313"/>
    </location>
</feature>
<feature type="region of interest" description="Disordered" evidence="1">
    <location>
        <begin position="329"/>
        <end position="371"/>
    </location>
</feature>
<keyword evidence="2" id="KW-0812">Transmembrane</keyword>